<keyword evidence="3" id="KW-1185">Reference proteome</keyword>
<evidence type="ECO:0000313" key="2">
    <source>
        <dbReference type="Ensembl" id="ENSPCOP00000022564.1"/>
    </source>
</evidence>
<dbReference type="Proteomes" id="UP000233160">
    <property type="component" value="Unassembled WGS sequence"/>
</dbReference>
<organism evidence="2 3">
    <name type="scientific">Propithecus coquereli</name>
    <name type="common">Coquerel's sifaka</name>
    <name type="synonym">Propithecus verreauxi coquereli</name>
    <dbReference type="NCBI Taxonomy" id="379532"/>
    <lineage>
        <taxon>Eukaryota</taxon>
        <taxon>Metazoa</taxon>
        <taxon>Chordata</taxon>
        <taxon>Craniata</taxon>
        <taxon>Vertebrata</taxon>
        <taxon>Euteleostomi</taxon>
        <taxon>Mammalia</taxon>
        <taxon>Eutheria</taxon>
        <taxon>Euarchontoglires</taxon>
        <taxon>Primates</taxon>
        <taxon>Strepsirrhini</taxon>
        <taxon>Lemuriformes</taxon>
        <taxon>Indriidae</taxon>
        <taxon>Propithecus</taxon>
    </lineage>
</organism>
<reference evidence="2" key="1">
    <citation type="submission" date="2025-08" db="UniProtKB">
        <authorList>
            <consortium name="Ensembl"/>
        </authorList>
    </citation>
    <scope>IDENTIFICATION</scope>
</reference>
<evidence type="ECO:0000313" key="3">
    <source>
        <dbReference type="Proteomes" id="UP000233160"/>
    </source>
</evidence>
<dbReference type="AlphaFoldDB" id="A0A2K6G8J2"/>
<protein>
    <submittedName>
        <fullName evidence="2">Cysteinyl-tRNA synthetase 1</fullName>
    </submittedName>
</protein>
<accession>A0A2K6G8J2</accession>
<reference evidence="2" key="2">
    <citation type="submission" date="2025-09" db="UniProtKB">
        <authorList>
            <consortium name="Ensembl"/>
        </authorList>
    </citation>
    <scope>IDENTIFICATION</scope>
</reference>
<sequence length="44" mass="4936">MADSSAEQGKGRCVQPQWSPPSGTEPCKLRLYNSLTRNKCLHFL</sequence>
<dbReference type="Ensembl" id="ENSPCOT00000033237.1">
    <property type="protein sequence ID" value="ENSPCOP00000022564.1"/>
    <property type="gene ID" value="ENSPCOG00000023381.1"/>
</dbReference>
<dbReference type="GeneTree" id="ENSGT00390000006347"/>
<proteinExistence type="predicted"/>
<evidence type="ECO:0000256" key="1">
    <source>
        <dbReference type="SAM" id="MobiDB-lite"/>
    </source>
</evidence>
<name>A0A2K6G8J2_PROCO</name>
<gene>
    <name evidence="2" type="primary">CARS1</name>
</gene>
<feature type="region of interest" description="Disordered" evidence="1">
    <location>
        <begin position="1"/>
        <end position="24"/>
    </location>
</feature>